<protein>
    <recommendedName>
        <fullName evidence="2">asparaginase</fullName>
        <ecNumber evidence="2">3.5.1.1</ecNumber>
    </recommendedName>
</protein>
<evidence type="ECO:0000313" key="8">
    <source>
        <dbReference type="EMBL" id="AHW64375.1"/>
    </source>
</evidence>
<evidence type="ECO:0000256" key="1">
    <source>
        <dbReference type="ARBA" id="ARBA00010518"/>
    </source>
</evidence>
<gene>
    <name evidence="8" type="primary">ansA</name>
    <name evidence="8" type="ORF">CGLY_09650</name>
</gene>
<dbReference type="InterPro" id="IPR036152">
    <property type="entry name" value="Asp/glu_Ase-like_sf"/>
</dbReference>
<dbReference type="Gene3D" id="3.40.50.40">
    <property type="match status" value="1"/>
</dbReference>
<evidence type="ECO:0000313" key="9">
    <source>
        <dbReference type="Proteomes" id="UP000023703"/>
    </source>
</evidence>
<dbReference type="RefSeq" id="WP_038549076.1">
    <property type="nucleotide sequence ID" value="NZ_CP006842.1"/>
</dbReference>
<dbReference type="InterPro" id="IPR040919">
    <property type="entry name" value="Asparaginase_C"/>
</dbReference>
<dbReference type="eggNOG" id="COG0252">
    <property type="taxonomic scope" value="Bacteria"/>
</dbReference>
<feature type="domain" description="Asparaginase/glutaminase C-terminal" evidence="7">
    <location>
        <begin position="186"/>
        <end position="288"/>
    </location>
</feature>
<dbReference type="AlphaFoldDB" id="X5EAF3"/>
<dbReference type="GO" id="GO:0004067">
    <property type="term" value="F:asparaginase activity"/>
    <property type="evidence" value="ECO:0007669"/>
    <property type="project" value="UniProtKB-UniRule"/>
</dbReference>
<keyword evidence="9" id="KW-1185">Reference proteome</keyword>
<dbReference type="GO" id="GO:0006520">
    <property type="term" value="P:amino acid metabolic process"/>
    <property type="evidence" value="ECO:0007669"/>
    <property type="project" value="InterPro"/>
</dbReference>
<evidence type="ECO:0000256" key="2">
    <source>
        <dbReference type="ARBA" id="ARBA00012920"/>
    </source>
</evidence>
<accession>X5EAF3</accession>
<sequence>MTDTTADTPTVLATGGTISCASDSHGDLVPTRGIRTLLHDAGIPCSSVTARDVLRLDSSTMGLADLDALLTEIHAAQEHGPVVVTHGTDSMEETAMAVDRLVGGRVVLTGAQRPADDASPDGPGNLRDAVAAAPRIDAPSVVFGGRTSPAYGVRKIHTTADVAFDAPTILRPAPLSVAPVPLDGLRVDVIAAYQGADPAAVESALGAGADGIVIAAFGSGNVGVLADGVADALADGFPVVVASRVPAGGVQLVYGGAGGGRSLARAGIRPAGELTPPQARMELLCELAVKRAQLLR</sequence>
<dbReference type="PIRSF" id="PIRSF500176">
    <property type="entry name" value="L_ASNase"/>
    <property type="match status" value="1"/>
</dbReference>
<dbReference type="Proteomes" id="UP000023703">
    <property type="component" value="Chromosome"/>
</dbReference>
<dbReference type="KEGG" id="cgy:CGLY_09650"/>
<dbReference type="InterPro" id="IPR037152">
    <property type="entry name" value="L-asparaginase_N_sf"/>
</dbReference>
<dbReference type="OrthoDB" id="9788068at2"/>
<name>X5EAF3_9CORY</name>
<evidence type="ECO:0000256" key="4">
    <source>
        <dbReference type="PIRSR" id="PIRSR001220-2"/>
    </source>
</evidence>
<feature type="active site" description="O-isoaspartyl threonine intermediate" evidence="3">
    <location>
        <position position="17"/>
    </location>
</feature>
<dbReference type="InterPro" id="IPR006034">
    <property type="entry name" value="Asparaginase/glutaminase-like"/>
</dbReference>
<dbReference type="Gene3D" id="3.40.50.1170">
    <property type="entry name" value="L-asparaginase, N-terminal domain"/>
    <property type="match status" value="1"/>
</dbReference>
<reference evidence="8 9" key="1">
    <citation type="journal article" date="2015" name="Int. J. Syst. Evol. Microbiol.">
        <title>Revisiting Corynebacterium glyciniphilum (ex Kubota et al., 1972) sp. nov., nom. rev., isolated from putrefied banana.</title>
        <authorList>
            <person name="Al-Dilaimi A."/>
            <person name="Bednarz H."/>
            <person name="Lomker A."/>
            <person name="Niehaus K."/>
            <person name="Kalinowski J."/>
            <person name="Ruckert C."/>
        </authorList>
    </citation>
    <scope>NUCLEOTIDE SEQUENCE [LARGE SCALE GENOMIC DNA]</scope>
    <source>
        <strain evidence="8">AJ 3170</strain>
    </source>
</reference>
<dbReference type="EMBL" id="CP006842">
    <property type="protein sequence ID" value="AHW64375.1"/>
    <property type="molecule type" value="Genomic_DNA"/>
</dbReference>
<dbReference type="InterPro" id="IPR027474">
    <property type="entry name" value="L-asparaginase_N"/>
</dbReference>
<dbReference type="Pfam" id="PF17763">
    <property type="entry name" value="Asparaginase_C"/>
    <property type="match status" value="1"/>
</dbReference>
<dbReference type="Pfam" id="PF00710">
    <property type="entry name" value="Asparaginase"/>
    <property type="match status" value="1"/>
</dbReference>
<dbReference type="PROSITE" id="PS00144">
    <property type="entry name" value="ASN_GLN_ASE_1"/>
    <property type="match status" value="1"/>
</dbReference>
<evidence type="ECO:0000256" key="5">
    <source>
        <dbReference type="PROSITE-ProRule" id="PRU10099"/>
    </source>
</evidence>
<dbReference type="InterPro" id="IPR027473">
    <property type="entry name" value="L-asparaginase_C"/>
</dbReference>
<dbReference type="SMART" id="SM00870">
    <property type="entry name" value="Asparaginase"/>
    <property type="match status" value="1"/>
</dbReference>
<evidence type="ECO:0000259" key="7">
    <source>
        <dbReference type="Pfam" id="PF17763"/>
    </source>
</evidence>
<feature type="binding site" evidence="4">
    <location>
        <begin position="88"/>
        <end position="89"/>
    </location>
    <ligand>
        <name>substrate</name>
    </ligand>
</feature>
<dbReference type="PANTHER" id="PTHR11707:SF28">
    <property type="entry name" value="60 KDA LYSOPHOSPHOLIPASE"/>
    <property type="match status" value="1"/>
</dbReference>
<comment type="similarity">
    <text evidence="1">Belongs to the asparaginase 1 family.</text>
</comment>
<keyword evidence="8" id="KW-0378">Hydrolase</keyword>
<dbReference type="PANTHER" id="PTHR11707">
    <property type="entry name" value="L-ASPARAGINASE"/>
    <property type="match status" value="1"/>
</dbReference>
<dbReference type="PRINTS" id="PR00139">
    <property type="entry name" value="ASNGLNASE"/>
</dbReference>
<evidence type="ECO:0000256" key="3">
    <source>
        <dbReference type="PIRSR" id="PIRSR001220-1"/>
    </source>
</evidence>
<dbReference type="EC" id="3.5.1.1" evidence="2"/>
<dbReference type="STRING" id="1404245.CGLY_09650"/>
<proteinExistence type="inferred from homology"/>
<evidence type="ECO:0000259" key="6">
    <source>
        <dbReference type="Pfam" id="PF00710"/>
    </source>
</evidence>
<dbReference type="PROSITE" id="PS51732">
    <property type="entry name" value="ASN_GLN_ASE_3"/>
    <property type="match status" value="1"/>
</dbReference>
<dbReference type="InterPro" id="IPR020827">
    <property type="entry name" value="Asparaginase/glutaminase_AS1"/>
</dbReference>
<feature type="domain" description="L-asparaginase N-terminal" evidence="6">
    <location>
        <begin position="11"/>
        <end position="169"/>
    </location>
</feature>
<dbReference type="HOGENOM" id="CLU_019134_1_0_11"/>
<feature type="binding site" evidence="4">
    <location>
        <position position="58"/>
    </location>
    <ligand>
        <name>substrate</name>
    </ligand>
</feature>
<dbReference type="SUPFAM" id="SSF53774">
    <property type="entry name" value="Glutaminase/Asparaginase"/>
    <property type="match status" value="1"/>
</dbReference>
<organism evidence="8 9">
    <name type="scientific">Corynebacterium glyciniphilum AJ 3170</name>
    <dbReference type="NCBI Taxonomy" id="1404245"/>
    <lineage>
        <taxon>Bacteria</taxon>
        <taxon>Bacillati</taxon>
        <taxon>Actinomycetota</taxon>
        <taxon>Actinomycetes</taxon>
        <taxon>Mycobacteriales</taxon>
        <taxon>Corynebacteriaceae</taxon>
        <taxon>Corynebacterium</taxon>
    </lineage>
</organism>
<feature type="active site" evidence="5">
    <location>
        <position position="17"/>
    </location>
</feature>
<dbReference type="PIRSF" id="PIRSF001220">
    <property type="entry name" value="L-ASNase_gatD"/>
    <property type="match status" value="1"/>
</dbReference>